<feature type="chain" id="PRO_5045202216" evidence="1">
    <location>
        <begin position="17"/>
        <end position="112"/>
    </location>
</feature>
<proteinExistence type="predicted"/>
<comment type="caution">
    <text evidence="2">The sequence shown here is derived from an EMBL/GenBank/DDBJ whole genome shotgun (WGS) entry which is preliminary data.</text>
</comment>
<feature type="signal peptide" evidence="1">
    <location>
        <begin position="1"/>
        <end position="16"/>
    </location>
</feature>
<name>A0ABR4IMP1_9EURO</name>
<reference evidence="2 3" key="1">
    <citation type="submission" date="2024-07" db="EMBL/GenBank/DDBJ databases">
        <title>Section-level genome sequencing and comparative genomics of Aspergillus sections Usti and Cavernicolus.</title>
        <authorList>
            <consortium name="Lawrence Berkeley National Laboratory"/>
            <person name="Nybo J.L."/>
            <person name="Vesth T.C."/>
            <person name="Theobald S."/>
            <person name="Frisvad J.C."/>
            <person name="Larsen T.O."/>
            <person name="Kjaerboelling I."/>
            <person name="Rothschild-Mancinelli K."/>
            <person name="Lyhne E.K."/>
            <person name="Kogle M.E."/>
            <person name="Barry K."/>
            <person name="Clum A."/>
            <person name="Na H."/>
            <person name="Ledsgaard L."/>
            <person name="Lin J."/>
            <person name="Lipzen A."/>
            <person name="Kuo A."/>
            <person name="Riley R."/>
            <person name="Mondo S."/>
            <person name="Labutti K."/>
            <person name="Haridas S."/>
            <person name="Pangalinan J."/>
            <person name="Salamov A.A."/>
            <person name="Simmons B.A."/>
            <person name="Magnuson J.K."/>
            <person name="Chen J."/>
            <person name="Drula E."/>
            <person name="Henrissat B."/>
            <person name="Wiebenga A."/>
            <person name="Lubbers R.J."/>
            <person name="Gomes A.C."/>
            <person name="Makela M.R."/>
            <person name="Stajich J."/>
            <person name="Grigoriev I.V."/>
            <person name="Mortensen U.H."/>
            <person name="De Vries R.P."/>
            <person name="Baker S.E."/>
            <person name="Andersen M.R."/>
        </authorList>
    </citation>
    <scope>NUCLEOTIDE SEQUENCE [LARGE SCALE GENOMIC DNA]</scope>
    <source>
        <strain evidence="2 3">CBS 123904</strain>
    </source>
</reference>
<keyword evidence="3" id="KW-1185">Reference proteome</keyword>
<evidence type="ECO:0000313" key="3">
    <source>
        <dbReference type="Proteomes" id="UP001610446"/>
    </source>
</evidence>
<dbReference type="Gene3D" id="2.30.30.40">
    <property type="entry name" value="SH3 Domains"/>
    <property type="match status" value="1"/>
</dbReference>
<accession>A0ABR4IMP1</accession>
<organism evidence="2 3">
    <name type="scientific">Aspergillus pseudoustus</name>
    <dbReference type="NCBI Taxonomy" id="1810923"/>
    <lineage>
        <taxon>Eukaryota</taxon>
        <taxon>Fungi</taxon>
        <taxon>Dikarya</taxon>
        <taxon>Ascomycota</taxon>
        <taxon>Pezizomycotina</taxon>
        <taxon>Eurotiomycetes</taxon>
        <taxon>Eurotiomycetidae</taxon>
        <taxon>Eurotiales</taxon>
        <taxon>Aspergillaceae</taxon>
        <taxon>Aspergillus</taxon>
        <taxon>Aspergillus subgen. Nidulantes</taxon>
    </lineage>
</organism>
<evidence type="ECO:0000256" key="1">
    <source>
        <dbReference type="SAM" id="SignalP"/>
    </source>
</evidence>
<sequence>MKLTFALLYLPLGVLATAQWCHIVNSDVKVNCRAGPSLSSRVVRQLSPGENRYFACYKRGDCYRDNCTWDRQIEKGEPDCYVNGYLTDSHCTMGIAATKPVPGLCELGPGLY</sequence>
<gene>
    <name evidence="2" type="ORF">BJY01DRAFT_240774</name>
</gene>
<dbReference type="EMBL" id="JBFXLU010000347">
    <property type="protein sequence ID" value="KAL2829042.1"/>
    <property type="molecule type" value="Genomic_DNA"/>
</dbReference>
<dbReference type="Proteomes" id="UP001610446">
    <property type="component" value="Unassembled WGS sequence"/>
</dbReference>
<evidence type="ECO:0000313" key="2">
    <source>
        <dbReference type="EMBL" id="KAL2829042.1"/>
    </source>
</evidence>
<protein>
    <submittedName>
        <fullName evidence="2">Uncharacterized protein</fullName>
    </submittedName>
</protein>
<keyword evidence="1" id="KW-0732">Signal</keyword>